<organism evidence="2 3">
    <name type="scientific">Aphanomyces euteiches</name>
    <dbReference type="NCBI Taxonomy" id="100861"/>
    <lineage>
        <taxon>Eukaryota</taxon>
        <taxon>Sar</taxon>
        <taxon>Stramenopiles</taxon>
        <taxon>Oomycota</taxon>
        <taxon>Saprolegniomycetes</taxon>
        <taxon>Saprolegniales</taxon>
        <taxon>Verrucalvaceae</taxon>
        <taxon>Aphanomyces</taxon>
    </lineage>
</organism>
<dbReference type="PROSITE" id="PS51269">
    <property type="entry name" value="COMM"/>
    <property type="match status" value="1"/>
</dbReference>
<reference evidence="2 3" key="1">
    <citation type="submission" date="2019-07" db="EMBL/GenBank/DDBJ databases">
        <title>Genomics analysis of Aphanomyces spp. identifies a new class of oomycete effector associated with host adaptation.</title>
        <authorList>
            <person name="Gaulin E."/>
        </authorList>
    </citation>
    <scope>NUCLEOTIDE SEQUENCE [LARGE SCALE GENOMIC DNA]</scope>
    <source>
        <strain evidence="2 3">ATCC 201684</strain>
    </source>
</reference>
<protein>
    <recommendedName>
        <fullName evidence="1">COMM domain-containing protein</fullName>
    </recommendedName>
</protein>
<dbReference type="Pfam" id="PF07258">
    <property type="entry name" value="COMM_domain"/>
    <property type="match status" value="1"/>
</dbReference>
<comment type="caution">
    <text evidence="2">The sequence shown here is derived from an EMBL/GenBank/DDBJ whole genome shotgun (WGS) entry which is preliminary data.</text>
</comment>
<proteinExistence type="predicted"/>
<feature type="domain" description="COMM" evidence="1">
    <location>
        <begin position="92"/>
        <end position="156"/>
    </location>
</feature>
<dbReference type="InterPro" id="IPR017920">
    <property type="entry name" value="COMM"/>
</dbReference>
<evidence type="ECO:0000313" key="2">
    <source>
        <dbReference type="EMBL" id="KAF0743749.1"/>
    </source>
</evidence>
<gene>
    <name evidence="2" type="ORF">Ae201684_001403</name>
</gene>
<evidence type="ECO:0000259" key="1">
    <source>
        <dbReference type="PROSITE" id="PS51269"/>
    </source>
</evidence>
<dbReference type="AlphaFoldDB" id="A0A6G0XTQ2"/>
<name>A0A6G0XTQ2_9STRA</name>
<dbReference type="Proteomes" id="UP000481153">
    <property type="component" value="Unassembled WGS sequence"/>
</dbReference>
<evidence type="ECO:0000313" key="3">
    <source>
        <dbReference type="Proteomes" id="UP000481153"/>
    </source>
</evidence>
<keyword evidence="3" id="KW-1185">Reference proteome</keyword>
<sequence length="159" mass="18062">MHRRASTTIDRLEVTLHDTADAMGRGDSPRSEKWLRFYLEALSSSDDEFEVLLADYGIPNDMTDAVKEIIQARSPDIQRYLVRQAASISKVQILDFDYSVRLVMTSSNFHGEMYPTVLLKLMLSGGREATFELDQEELDAILTEFDEIEKAIKSIEGLP</sequence>
<accession>A0A6G0XTQ2</accession>
<dbReference type="VEuPathDB" id="FungiDB:AeMF1_013072"/>
<dbReference type="EMBL" id="VJMJ01000012">
    <property type="protein sequence ID" value="KAF0743749.1"/>
    <property type="molecule type" value="Genomic_DNA"/>
</dbReference>